<comment type="caution">
    <text evidence="2">The sequence shown here is derived from an EMBL/GenBank/DDBJ whole genome shotgun (WGS) entry which is preliminary data.</text>
</comment>
<protein>
    <submittedName>
        <fullName evidence="2">Uncharacterized protein</fullName>
    </submittedName>
</protein>
<dbReference type="VEuPathDB" id="FungiDB:I7I52_10691"/>
<gene>
    <name evidence="2" type="ORF">I7I52_10691</name>
</gene>
<evidence type="ECO:0000313" key="3">
    <source>
        <dbReference type="Proteomes" id="UP000670092"/>
    </source>
</evidence>
<reference evidence="2 3" key="1">
    <citation type="submission" date="2021-01" db="EMBL/GenBank/DDBJ databases">
        <title>Chromosome-level genome assembly of a human fungal pathogen reveals clustering of transcriptionally co-regulated genes.</title>
        <authorList>
            <person name="Voorhies M."/>
            <person name="Cohen S."/>
            <person name="Shea T.P."/>
            <person name="Petrus S."/>
            <person name="Munoz J.F."/>
            <person name="Poplawski S."/>
            <person name="Goldman W.E."/>
            <person name="Michael T."/>
            <person name="Cuomo C.A."/>
            <person name="Sil A."/>
            <person name="Beyhan S."/>
        </authorList>
    </citation>
    <scope>NUCLEOTIDE SEQUENCE [LARGE SCALE GENOMIC DNA]</scope>
    <source>
        <strain evidence="2 3">G184AR</strain>
    </source>
</reference>
<evidence type="ECO:0000313" key="2">
    <source>
        <dbReference type="EMBL" id="KAG5300148.1"/>
    </source>
</evidence>
<proteinExistence type="predicted"/>
<feature type="region of interest" description="Disordered" evidence="1">
    <location>
        <begin position="1"/>
        <end position="36"/>
    </location>
</feature>
<sequence length="79" mass="8752">MLARSYPKTGCGGKKKVNQCQNLPPSPSHSAPETPQSCWRNVGMEARPDTKGQVGGCWASTWWVTGRIFLRAVAFWGWT</sequence>
<accession>A0A8H7Z2X6</accession>
<dbReference type="EMBL" id="JAEVHI010000002">
    <property type="protein sequence ID" value="KAG5300148.1"/>
    <property type="molecule type" value="Genomic_DNA"/>
</dbReference>
<evidence type="ECO:0000256" key="1">
    <source>
        <dbReference type="SAM" id="MobiDB-lite"/>
    </source>
</evidence>
<dbReference type="AlphaFoldDB" id="A0A8H7Z2X6"/>
<organism evidence="2 3">
    <name type="scientific">Ajellomyces capsulatus</name>
    <name type="common">Darling's disease fungus</name>
    <name type="synonym">Histoplasma capsulatum</name>
    <dbReference type="NCBI Taxonomy" id="5037"/>
    <lineage>
        <taxon>Eukaryota</taxon>
        <taxon>Fungi</taxon>
        <taxon>Dikarya</taxon>
        <taxon>Ascomycota</taxon>
        <taxon>Pezizomycotina</taxon>
        <taxon>Eurotiomycetes</taxon>
        <taxon>Eurotiomycetidae</taxon>
        <taxon>Onygenales</taxon>
        <taxon>Ajellomycetaceae</taxon>
        <taxon>Histoplasma</taxon>
    </lineage>
</organism>
<dbReference type="Proteomes" id="UP000670092">
    <property type="component" value="Unassembled WGS sequence"/>
</dbReference>
<name>A0A8H7Z2X6_AJECA</name>
<feature type="compositionally biased region" description="Polar residues" evidence="1">
    <location>
        <begin position="18"/>
        <end position="36"/>
    </location>
</feature>